<dbReference type="InterPro" id="IPR014729">
    <property type="entry name" value="Rossmann-like_a/b/a_fold"/>
</dbReference>
<dbReference type="InterPro" id="IPR003852">
    <property type="entry name" value="Sig_transdc_His_kinase_KdpD_N"/>
</dbReference>
<comment type="caution">
    <text evidence="17">The sequence shown here is derived from an EMBL/GenBank/DDBJ whole genome shotgun (WGS) entry which is preliminary data.</text>
</comment>
<keyword evidence="11 15" id="KW-1133">Transmembrane helix</keyword>
<evidence type="ECO:0000256" key="6">
    <source>
        <dbReference type="ARBA" id="ARBA00022679"/>
    </source>
</evidence>
<reference evidence="17 18" key="1">
    <citation type="submission" date="2024-03" db="EMBL/GenBank/DDBJ databases">
        <title>Novel Streptomyces species of biotechnological and ecological value are a feature of Machair soil.</title>
        <authorList>
            <person name="Prole J.R."/>
            <person name="Goodfellow M."/>
            <person name="Allenby N."/>
            <person name="Ward A.C."/>
        </authorList>
    </citation>
    <scope>NUCLEOTIDE SEQUENCE [LARGE SCALE GENOMIC DNA]</scope>
    <source>
        <strain evidence="17 18">MS1.HAVA.3</strain>
    </source>
</reference>
<feature type="transmembrane region" description="Helical" evidence="15">
    <location>
        <begin position="380"/>
        <end position="401"/>
    </location>
</feature>
<sequence>MRRGTFRIYLGAAPGVGKTYAMLSEGHRRIERGTDAVVAFVEHHGRPRTEVMLHGLEEIPRAELEYRGGVFTEMDVDAVLARRPAVALVDELAHTNVPGSRNAKRWQDVEELLQAGIDVVSTVNIQHLESLGDVVEAITGVRQQETVPDEVVRRADQIELVDMSPQALRRRMAHGNVYKPDKVDAALSNYFRPGNLTALRELALLWVADRVDEYLQEYRGEHNIRSTWQARERIVVGLTGGPEGRQLIRRAARLAEKGAGGEVLAVYIARSDGLTSASPKELAVQRTLVEDLGGTFHHVIGDDIPDALLEFARGVNATQIVLGVSRRRPWQYIFGPGVSATVARESGPDLDVHIVTHDAAAKGRGLPVARGARLGRSRIIWGWLVGIAGPVILTVMLRTVVPDLGLTNDMLLFLTLTVAAALLGGLLPALASAAFGSLLLNYFFTPPLHLWTIADPKNIVAIAVFFAVAVSVASVVDLAARRTHQAARLRAEAEILSFLAGSVLRGETALPALLERVRETFAMESVALLERDSEVEPWTLAAGTGPAPAARPEEADVDMPIGENMALALTGRVLPAEDRRVLGAFAAQAAVVLDRQRLVGQAEEAQRLAEGNRIRTALLAAVSHDLRTPLAGIKASVTSLRADDVEWSEEDRADLLEGIEEGADRLDALVGNLLDMSRLQTGTVTPLIRETDLDEVVPMALAGVPDDSVELDIPETLPMVAVDRGLLERAVANIVENAVKYSPEGQPVLVAASALAERVELRVIDRGPGIPDEAKDRIFEPFQRYGDAPAGAGVGLGLAVARGFTEAIGGTLTAEDTPGGGLTMVLTLPTADTGPRSVPDLPKAALT</sequence>
<dbReference type="EC" id="2.7.13.3" evidence="4"/>
<dbReference type="InterPro" id="IPR027417">
    <property type="entry name" value="P-loop_NTPase"/>
</dbReference>
<feature type="region of interest" description="Disordered" evidence="14">
    <location>
        <begin position="828"/>
        <end position="847"/>
    </location>
</feature>
<organism evidence="17 18">
    <name type="scientific">Streptomyces caledonius</name>
    <dbReference type="NCBI Taxonomy" id="3134107"/>
    <lineage>
        <taxon>Bacteria</taxon>
        <taxon>Bacillati</taxon>
        <taxon>Actinomycetota</taxon>
        <taxon>Actinomycetes</taxon>
        <taxon>Kitasatosporales</taxon>
        <taxon>Streptomycetaceae</taxon>
        <taxon>Streptomyces</taxon>
    </lineage>
</organism>
<evidence type="ECO:0000256" key="15">
    <source>
        <dbReference type="SAM" id="Phobius"/>
    </source>
</evidence>
<dbReference type="Pfam" id="PF13493">
    <property type="entry name" value="DUF4118"/>
    <property type="match status" value="1"/>
</dbReference>
<evidence type="ECO:0000259" key="16">
    <source>
        <dbReference type="PROSITE" id="PS50109"/>
    </source>
</evidence>
<keyword evidence="12" id="KW-0902">Two-component regulatory system</keyword>
<evidence type="ECO:0000256" key="4">
    <source>
        <dbReference type="ARBA" id="ARBA00012438"/>
    </source>
</evidence>
<dbReference type="CDD" id="cd00082">
    <property type="entry name" value="HisKA"/>
    <property type="match status" value="1"/>
</dbReference>
<evidence type="ECO:0000256" key="12">
    <source>
        <dbReference type="ARBA" id="ARBA00023012"/>
    </source>
</evidence>
<evidence type="ECO:0000313" key="17">
    <source>
        <dbReference type="EMBL" id="MEJ8641183.1"/>
    </source>
</evidence>
<keyword evidence="6" id="KW-0808">Transferase</keyword>
<dbReference type="PANTHER" id="PTHR45569">
    <property type="entry name" value="SENSOR PROTEIN KDPD"/>
    <property type="match status" value="1"/>
</dbReference>
<dbReference type="CDD" id="cd00075">
    <property type="entry name" value="HATPase"/>
    <property type="match status" value="1"/>
</dbReference>
<dbReference type="Pfam" id="PF02702">
    <property type="entry name" value="KdpD"/>
    <property type="match status" value="1"/>
</dbReference>
<evidence type="ECO:0000256" key="11">
    <source>
        <dbReference type="ARBA" id="ARBA00022989"/>
    </source>
</evidence>
<dbReference type="Gene3D" id="3.40.50.620">
    <property type="entry name" value="HUPs"/>
    <property type="match status" value="1"/>
</dbReference>
<dbReference type="Gene3D" id="3.30.565.10">
    <property type="entry name" value="Histidine kinase-like ATPase, C-terminal domain"/>
    <property type="match status" value="1"/>
</dbReference>
<gene>
    <name evidence="17" type="ORF">WKI68_06200</name>
</gene>
<evidence type="ECO:0000313" key="18">
    <source>
        <dbReference type="Proteomes" id="UP001382904"/>
    </source>
</evidence>
<dbReference type="Gene3D" id="1.10.287.130">
    <property type="match status" value="1"/>
</dbReference>
<dbReference type="InterPro" id="IPR003594">
    <property type="entry name" value="HATPase_dom"/>
</dbReference>
<evidence type="ECO:0000256" key="5">
    <source>
        <dbReference type="ARBA" id="ARBA00022553"/>
    </source>
</evidence>
<dbReference type="PANTHER" id="PTHR45569:SF1">
    <property type="entry name" value="SENSOR PROTEIN KDPD"/>
    <property type="match status" value="1"/>
</dbReference>
<comment type="catalytic activity">
    <reaction evidence="1">
        <text>ATP + protein L-histidine = ADP + protein N-phospho-L-histidine.</text>
        <dbReference type="EC" id="2.7.13.3"/>
    </reaction>
</comment>
<dbReference type="Proteomes" id="UP001382904">
    <property type="component" value="Unassembled WGS sequence"/>
</dbReference>
<feature type="transmembrane region" description="Helical" evidence="15">
    <location>
        <begin position="413"/>
        <end position="439"/>
    </location>
</feature>
<evidence type="ECO:0000256" key="14">
    <source>
        <dbReference type="SAM" id="MobiDB-lite"/>
    </source>
</evidence>
<dbReference type="GO" id="GO:0016301">
    <property type="term" value="F:kinase activity"/>
    <property type="evidence" value="ECO:0007669"/>
    <property type="project" value="UniProtKB-KW"/>
</dbReference>
<dbReference type="InterPro" id="IPR006016">
    <property type="entry name" value="UspA"/>
</dbReference>
<dbReference type="Gene3D" id="1.20.120.620">
    <property type="entry name" value="Backbone structure of the membrane domain of e. Coli histidine kinase receptor kdpd"/>
    <property type="match status" value="1"/>
</dbReference>
<dbReference type="InterPro" id="IPR052023">
    <property type="entry name" value="Histidine_kinase_KdpD"/>
</dbReference>
<keyword evidence="9 17" id="KW-0418">Kinase</keyword>
<keyword evidence="5" id="KW-0597">Phosphoprotein</keyword>
<dbReference type="InterPro" id="IPR025201">
    <property type="entry name" value="KdpD_TM"/>
</dbReference>
<dbReference type="Gene3D" id="3.40.50.300">
    <property type="entry name" value="P-loop containing nucleotide triphosphate hydrolases"/>
    <property type="match status" value="1"/>
</dbReference>
<keyword evidence="8" id="KW-0547">Nucleotide-binding</keyword>
<dbReference type="SUPFAM" id="SSF47384">
    <property type="entry name" value="Homodimeric domain of signal transducing histidine kinase"/>
    <property type="match status" value="1"/>
</dbReference>
<accession>A0ABU8U1U9</accession>
<keyword evidence="7 15" id="KW-0812">Transmembrane</keyword>
<comment type="subcellular location">
    <subcellularLocation>
        <location evidence="3">Cell membrane</location>
    </subcellularLocation>
    <subcellularLocation>
        <location evidence="2">Membrane</location>
        <topology evidence="2">Multi-pass membrane protein</topology>
    </subcellularLocation>
</comment>
<dbReference type="InterPro" id="IPR038318">
    <property type="entry name" value="KdpD_sf"/>
</dbReference>
<dbReference type="Pfam" id="PF02518">
    <property type="entry name" value="HATPase_c"/>
    <property type="match status" value="1"/>
</dbReference>
<evidence type="ECO:0000256" key="8">
    <source>
        <dbReference type="ARBA" id="ARBA00022741"/>
    </source>
</evidence>
<keyword evidence="18" id="KW-1185">Reference proteome</keyword>
<proteinExistence type="predicted"/>
<dbReference type="SMART" id="SM00387">
    <property type="entry name" value="HATPase_c"/>
    <property type="match status" value="1"/>
</dbReference>
<protein>
    <recommendedName>
        <fullName evidence="4">histidine kinase</fullName>
        <ecNumber evidence="4">2.7.13.3</ecNumber>
    </recommendedName>
</protein>
<dbReference type="SUPFAM" id="SSF55874">
    <property type="entry name" value="ATPase domain of HSP90 chaperone/DNA topoisomerase II/histidine kinase"/>
    <property type="match status" value="1"/>
</dbReference>
<evidence type="ECO:0000256" key="1">
    <source>
        <dbReference type="ARBA" id="ARBA00000085"/>
    </source>
</evidence>
<dbReference type="PRINTS" id="PR00344">
    <property type="entry name" value="BCTRLSENSOR"/>
</dbReference>
<evidence type="ECO:0000256" key="2">
    <source>
        <dbReference type="ARBA" id="ARBA00004141"/>
    </source>
</evidence>
<dbReference type="InterPro" id="IPR003661">
    <property type="entry name" value="HisK_dim/P_dom"/>
</dbReference>
<name>A0ABU8U1U9_9ACTN</name>
<dbReference type="InterPro" id="IPR004358">
    <property type="entry name" value="Sig_transdc_His_kin-like_C"/>
</dbReference>
<feature type="transmembrane region" description="Helical" evidence="15">
    <location>
        <begin position="459"/>
        <end position="480"/>
    </location>
</feature>
<dbReference type="Pfam" id="PF00512">
    <property type="entry name" value="HisKA"/>
    <property type="match status" value="1"/>
</dbReference>
<feature type="domain" description="Histidine kinase" evidence="16">
    <location>
        <begin position="621"/>
        <end position="832"/>
    </location>
</feature>
<dbReference type="PROSITE" id="PS50109">
    <property type="entry name" value="HIS_KIN"/>
    <property type="match status" value="1"/>
</dbReference>
<dbReference type="InterPro" id="IPR005467">
    <property type="entry name" value="His_kinase_dom"/>
</dbReference>
<dbReference type="Pfam" id="PF00582">
    <property type="entry name" value="Usp"/>
    <property type="match status" value="1"/>
</dbReference>
<dbReference type="InterPro" id="IPR036097">
    <property type="entry name" value="HisK_dim/P_sf"/>
</dbReference>
<keyword evidence="13 15" id="KW-0472">Membrane</keyword>
<keyword evidence="10" id="KW-0067">ATP-binding</keyword>
<dbReference type="SMART" id="SM00388">
    <property type="entry name" value="HisKA"/>
    <property type="match status" value="1"/>
</dbReference>
<evidence type="ECO:0000256" key="10">
    <source>
        <dbReference type="ARBA" id="ARBA00022840"/>
    </source>
</evidence>
<dbReference type="EMBL" id="JBBKAM010000002">
    <property type="protein sequence ID" value="MEJ8641183.1"/>
    <property type="molecule type" value="Genomic_DNA"/>
</dbReference>
<evidence type="ECO:0000256" key="9">
    <source>
        <dbReference type="ARBA" id="ARBA00022777"/>
    </source>
</evidence>
<evidence type="ECO:0000256" key="3">
    <source>
        <dbReference type="ARBA" id="ARBA00004236"/>
    </source>
</evidence>
<dbReference type="SUPFAM" id="SSF52402">
    <property type="entry name" value="Adenine nucleotide alpha hydrolases-like"/>
    <property type="match status" value="1"/>
</dbReference>
<evidence type="ECO:0000256" key="7">
    <source>
        <dbReference type="ARBA" id="ARBA00022692"/>
    </source>
</evidence>
<evidence type="ECO:0000256" key="13">
    <source>
        <dbReference type="ARBA" id="ARBA00023136"/>
    </source>
</evidence>
<dbReference type="InterPro" id="IPR036890">
    <property type="entry name" value="HATPase_C_sf"/>
</dbReference>